<dbReference type="GO" id="GO:0005516">
    <property type="term" value="F:calmodulin binding"/>
    <property type="evidence" value="ECO:0007669"/>
    <property type="project" value="InterPro"/>
</dbReference>
<dbReference type="InterPro" id="IPR012416">
    <property type="entry name" value="CBP60"/>
</dbReference>
<dbReference type="EMBL" id="LR746264">
    <property type="protein sequence ID" value="CAA7388932.1"/>
    <property type="molecule type" value="Genomic_DNA"/>
</dbReference>
<sequence>MRSLKRLASDEAEEDDDWLVNESNRRRPVPNAVQEAMIFDATKGLLLELEPFFRRVVREELQKQLSRYACSASRPPLNQIQASSATASRWRLTFRGELPGTLFTSGKIEARDSTAVKIVVEDLSSGSVVTSGPLSSVRVEIVVLDGDFCSDEREEWTEKEFADRMVREREGKRPLLTGDLAVTLRGGAAALGSLVFTDNSSWIRSRKFRLGARISPNSNLSGQRIQEAVSGAFSVKDHRGELYKKHHPPSLDDEVWRLEKIGKHGVFHRRLSENGINKVQDFLRSLVIDRDWLRGVLGSGMSNKIWEATVEHAQECCLDGKLYSYYVSDGGVMLVFDSIFRLVGAKFNGGDYQELGAVDAPQRASVGSGSSVDYEAEPSTSGETFFSYDWDMGTCFSQPLGWDTVGQSFQSSLVAASEPPAPESSVRIASSRWVMLLAALKCWMFIRRRVAARRMARLYALRGLSGLPGTFPM</sequence>
<dbReference type="OrthoDB" id="748178at2759"/>
<evidence type="ECO:0000256" key="4">
    <source>
        <dbReference type="ARBA" id="ARBA00023125"/>
    </source>
</evidence>
<evidence type="ECO:0000313" key="11">
    <source>
        <dbReference type="EMBL" id="CAA7388932.1"/>
    </source>
</evidence>
<dbReference type="GO" id="GO:0080142">
    <property type="term" value="P:regulation of salicylic acid biosynthetic process"/>
    <property type="evidence" value="ECO:0007669"/>
    <property type="project" value="TreeGrafter"/>
</dbReference>
<comment type="similarity">
    <text evidence="2">Belongs to the plant ACBP60 protein family.</text>
</comment>
<organism evidence="11 12">
    <name type="scientific">Spirodela intermedia</name>
    <name type="common">Intermediate duckweed</name>
    <dbReference type="NCBI Taxonomy" id="51605"/>
    <lineage>
        <taxon>Eukaryota</taxon>
        <taxon>Viridiplantae</taxon>
        <taxon>Streptophyta</taxon>
        <taxon>Embryophyta</taxon>
        <taxon>Tracheophyta</taxon>
        <taxon>Spermatophyta</taxon>
        <taxon>Magnoliopsida</taxon>
        <taxon>Liliopsida</taxon>
        <taxon>Araceae</taxon>
        <taxon>Lemnoideae</taxon>
        <taxon>Spirodela</taxon>
    </lineage>
</organism>
<evidence type="ECO:0000256" key="5">
    <source>
        <dbReference type="ARBA" id="ARBA00023159"/>
    </source>
</evidence>
<evidence type="ECO:0000256" key="7">
    <source>
        <dbReference type="ARBA" id="ARBA00023242"/>
    </source>
</evidence>
<evidence type="ECO:0000259" key="9">
    <source>
        <dbReference type="Pfam" id="PF20451"/>
    </source>
</evidence>
<evidence type="ECO:0000256" key="1">
    <source>
        <dbReference type="ARBA" id="ARBA00004123"/>
    </source>
</evidence>
<dbReference type="GO" id="GO:0005634">
    <property type="term" value="C:nucleus"/>
    <property type="evidence" value="ECO:0007669"/>
    <property type="project" value="UniProtKB-SubCell"/>
</dbReference>
<proteinExistence type="inferred from homology"/>
<accession>A0A7I8JY67</accession>
<evidence type="ECO:0000256" key="6">
    <source>
        <dbReference type="ARBA" id="ARBA00023163"/>
    </source>
</evidence>
<evidence type="ECO:0000313" key="12">
    <source>
        <dbReference type="Proteomes" id="UP000663760"/>
    </source>
</evidence>
<dbReference type="Pfam" id="PF20452">
    <property type="entry name" value="Calmod_bind_C"/>
    <property type="match status" value="1"/>
</dbReference>
<dbReference type="AlphaFoldDB" id="A0A7I8JY67"/>
<dbReference type="InterPro" id="IPR046830">
    <property type="entry name" value="Calmod_bind_M"/>
</dbReference>
<dbReference type="PANTHER" id="PTHR31713:SF43">
    <property type="entry name" value="CALMODULIN-BINDING PROTEIN 60 G"/>
    <property type="match status" value="1"/>
</dbReference>
<protein>
    <submittedName>
        <fullName evidence="11">Uncharacterized protein</fullName>
    </submittedName>
</protein>
<reference evidence="11" key="1">
    <citation type="submission" date="2020-02" db="EMBL/GenBank/DDBJ databases">
        <authorList>
            <person name="Scholz U."/>
            <person name="Mascher M."/>
            <person name="Fiebig A."/>
        </authorList>
    </citation>
    <scope>NUCLEOTIDE SEQUENCE</scope>
</reference>
<dbReference type="Pfam" id="PF20451">
    <property type="entry name" value="Calmod_bind_M"/>
    <property type="match status" value="1"/>
</dbReference>
<feature type="domain" description="Calmodulin binding protein C-terminal" evidence="10">
    <location>
        <begin position="321"/>
        <end position="366"/>
    </location>
</feature>
<evidence type="ECO:0000259" key="8">
    <source>
        <dbReference type="Pfam" id="PF07887"/>
    </source>
</evidence>
<dbReference type="InterPro" id="IPR046831">
    <property type="entry name" value="Calmodulin_bind_N"/>
</dbReference>
<dbReference type="InterPro" id="IPR046829">
    <property type="entry name" value="Calmod_bind_C"/>
</dbReference>
<evidence type="ECO:0000256" key="2">
    <source>
        <dbReference type="ARBA" id="ARBA00007214"/>
    </source>
</evidence>
<keyword evidence="7" id="KW-0539">Nucleus</keyword>
<evidence type="ECO:0000256" key="3">
    <source>
        <dbReference type="ARBA" id="ARBA00023015"/>
    </source>
</evidence>
<comment type="subcellular location">
    <subcellularLocation>
        <location evidence="1">Nucleus</location>
    </subcellularLocation>
</comment>
<dbReference type="PANTHER" id="PTHR31713">
    <property type="entry name" value="OS02G0177800 PROTEIN"/>
    <property type="match status" value="1"/>
</dbReference>
<dbReference type="GO" id="GO:0003700">
    <property type="term" value="F:DNA-binding transcription factor activity"/>
    <property type="evidence" value="ECO:0007669"/>
    <property type="project" value="TreeGrafter"/>
</dbReference>
<feature type="domain" description="Calmodulin binding protein-like N-terminal" evidence="8">
    <location>
        <begin position="90"/>
        <end position="238"/>
    </location>
</feature>
<keyword evidence="6" id="KW-0804">Transcription</keyword>
<feature type="domain" description="Calmodulin binding protein central" evidence="9">
    <location>
        <begin position="251"/>
        <end position="316"/>
    </location>
</feature>
<keyword evidence="12" id="KW-1185">Reference proteome</keyword>
<dbReference type="GO" id="GO:0043565">
    <property type="term" value="F:sequence-specific DNA binding"/>
    <property type="evidence" value="ECO:0007669"/>
    <property type="project" value="TreeGrafter"/>
</dbReference>
<dbReference type="Proteomes" id="UP000663760">
    <property type="component" value="Chromosome 1"/>
</dbReference>
<gene>
    <name evidence="11" type="ORF">SI8410_01001068</name>
</gene>
<dbReference type="Pfam" id="PF07887">
    <property type="entry name" value="Calmodulin_bind"/>
    <property type="match status" value="1"/>
</dbReference>
<keyword evidence="4" id="KW-0238">DNA-binding</keyword>
<keyword evidence="3" id="KW-0805">Transcription regulation</keyword>
<keyword evidence="5" id="KW-0010">Activator</keyword>
<evidence type="ECO:0000259" key="10">
    <source>
        <dbReference type="Pfam" id="PF20452"/>
    </source>
</evidence>
<name>A0A7I8JY67_SPIIN</name>